<protein>
    <recommendedName>
        <fullName evidence="11">Probable nicotinate-nucleotide adenylyltransferase</fullName>
        <ecNumber evidence="11">2.7.7.18</ecNumber>
    </recommendedName>
    <alternativeName>
        <fullName evidence="11">Deamido-NAD(+) diphosphorylase</fullName>
    </alternativeName>
    <alternativeName>
        <fullName evidence="11">Deamido-NAD(+) pyrophosphorylase</fullName>
    </alternativeName>
    <alternativeName>
        <fullName evidence="11">Nicotinate mononucleotide adenylyltransferase</fullName>
        <shortName evidence="11">NaMN adenylyltransferase</shortName>
    </alternativeName>
</protein>
<proteinExistence type="inferred from homology"/>
<evidence type="ECO:0000256" key="7">
    <source>
        <dbReference type="ARBA" id="ARBA00022741"/>
    </source>
</evidence>
<dbReference type="RefSeq" id="WP_015905018.1">
    <property type="nucleotide sequence ID" value="NC_012108.1"/>
</dbReference>
<dbReference type="KEGG" id="dat:HRM2_31750"/>
<evidence type="ECO:0000313" key="14">
    <source>
        <dbReference type="Proteomes" id="UP000000442"/>
    </source>
</evidence>
<dbReference type="Gene3D" id="3.40.50.620">
    <property type="entry name" value="HUPs"/>
    <property type="match status" value="1"/>
</dbReference>
<keyword evidence="8 11" id="KW-0067">ATP-binding</keyword>
<evidence type="ECO:0000256" key="6">
    <source>
        <dbReference type="ARBA" id="ARBA00022695"/>
    </source>
</evidence>
<evidence type="ECO:0000256" key="5">
    <source>
        <dbReference type="ARBA" id="ARBA00022679"/>
    </source>
</evidence>
<evidence type="ECO:0000256" key="3">
    <source>
        <dbReference type="ARBA" id="ARBA00009014"/>
    </source>
</evidence>
<evidence type="ECO:0000259" key="12">
    <source>
        <dbReference type="Pfam" id="PF01467"/>
    </source>
</evidence>
<accession>C0QLF2</accession>
<evidence type="ECO:0000256" key="2">
    <source>
        <dbReference type="ARBA" id="ARBA00005019"/>
    </source>
</evidence>
<dbReference type="STRING" id="177437.HRM2_31750"/>
<dbReference type="CDD" id="cd02165">
    <property type="entry name" value="NMNAT"/>
    <property type="match status" value="1"/>
</dbReference>
<dbReference type="NCBIfam" id="TIGR00482">
    <property type="entry name" value="nicotinate (nicotinamide) nucleotide adenylyltransferase"/>
    <property type="match status" value="1"/>
</dbReference>
<reference evidence="13 14" key="1">
    <citation type="journal article" date="2009" name="Environ. Microbiol.">
        <title>Genome sequence of Desulfobacterium autotrophicum HRM2, a marine sulfate reducer oxidizing organic carbon completely to carbon dioxide.</title>
        <authorList>
            <person name="Strittmatter A.W."/>
            <person name="Liesegang H."/>
            <person name="Rabus R."/>
            <person name="Decker I."/>
            <person name="Amann J."/>
            <person name="Andres S."/>
            <person name="Henne A."/>
            <person name="Fricke W.F."/>
            <person name="Martinez-Arias R."/>
            <person name="Bartels D."/>
            <person name="Goesmann A."/>
            <person name="Krause L."/>
            <person name="Puehler A."/>
            <person name="Klenk H.P."/>
            <person name="Richter M."/>
            <person name="Schuler M."/>
            <person name="Gloeckner F.O."/>
            <person name="Meyerdierks A."/>
            <person name="Gottschalk G."/>
            <person name="Amann R."/>
        </authorList>
    </citation>
    <scope>NUCLEOTIDE SEQUENCE [LARGE SCALE GENOMIC DNA]</scope>
    <source>
        <strain evidence="14">ATCC 43914 / DSM 3382 / HRM2</strain>
    </source>
</reference>
<evidence type="ECO:0000313" key="13">
    <source>
        <dbReference type="EMBL" id="ACN16256.1"/>
    </source>
</evidence>
<dbReference type="InterPro" id="IPR004821">
    <property type="entry name" value="Cyt_trans-like"/>
</dbReference>
<dbReference type="NCBIfam" id="NF000840">
    <property type="entry name" value="PRK00071.1-3"/>
    <property type="match status" value="1"/>
</dbReference>
<dbReference type="Proteomes" id="UP000000442">
    <property type="component" value="Chromosome"/>
</dbReference>
<keyword evidence="7 11" id="KW-0547">Nucleotide-binding</keyword>
<evidence type="ECO:0000256" key="1">
    <source>
        <dbReference type="ARBA" id="ARBA00002324"/>
    </source>
</evidence>
<keyword evidence="4 11" id="KW-0662">Pyridine nucleotide biosynthesis</keyword>
<keyword evidence="9 11" id="KW-0520">NAD</keyword>
<dbReference type="GO" id="GO:0004515">
    <property type="term" value="F:nicotinate-nucleotide adenylyltransferase activity"/>
    <property type="evidence" value="ECO:0007669"/>
    <property type="project" value="UniProtKB-UniRule"/>
</dbReference>
<dbReference type="NCBIfam" id="TIGR00125">
    <property type="entry name" value="cyt_tran_rel"/>
    <property type="match status" value="1"/>
</dbReference>
<evidence type="ECO:0000256" key="8">
    <source>
        <dbReference type="ARBA" id="ARBA00022840"/>
    </source>
</evidence>
<dbReference type="UniPathway" id="UPA00253">
    <property type="reaction ID" value="UER00332"/>
</dbReference>
<dbReference type="eggNOG" id="COG1057">
    <property type="taxonomic scope" value="Bacteria"/>
</dbReference>
<comment type="similarity">
    <text evidence="3 11">Belongs to the NadD family.</text>
</comment>
<gene>
    <name evidence="11" type="primary">nadD</name>
    <name evidence="13" type="ordered locus">HRM2_31750</name>
</gene>
<dbReference type="EC" id="2.7.7.18" evidence="11"/>
<feature type="domain" description="Cytidyltransferase-like" evidence="12">
    <location>
        <begin position="5"/>
        <end position="194"/>
    </location>
</feature>
<dbReference type="InterPro" id="IPR005248">
    <property type="entry name" value="NadD/NMNAT"/>
</dbReference>
<evidence type="ECO:0000256" key="4">
    <source>
        <dbReference type="ARBA" id="ARBA00022642"/>
    </source>
</evidence>
<dbReference type="PANTHER" id="PTHR39321:SF3">
    <property type="entry name" value="PHOSPHOPANTETHEINE ADENYLYLTRANSFERASE"/>
    <property type="match status" value="1"/>
</dbReference>
<comment type="pathway">
    <text evidence="2 11">Cofactor biosynthesis; NAD(+) biosynthesis; deamido-NAD(+) from nicotinate D-ribonucleotide: step 1/1.</text>
</comment>
<organism evidence="13 14">
    <name type="scientific">Desulforapulum autotrophicum (strain ATCC 43914 / DSM 3382 / VKM B-1955 / HRM2)</name>
    <name type="common">Desulfobacterium autotrophicum</name>
    <dbReference type="NCBI Taxonomy" id="177437"/>
    <lineage>
        <taxon>Bacteria</taxon>
        <taxon>Pseudomonadati</taxon>
        <taxon>Thermodesulfobacteriota</taxon>
        <taxon>Desulfobacteria</taxon>
        <taxon>Desulfobacterales</taxon>
        <taxon>Desulfobacteraceae</taxon>
        <taxon>Desulforapulum</taxon>
    </lineage>
</organism>
<evidence type="ECO:0000256" key="10">
    <source>
        <dbReference type="ARBA" id="ARBA00048721"/>
    </source>
</evidence>
<dbReference type="HAMAP" id="MF_00244">
    <property type="entry name" value="NaMN_adenylyltr"/>
    <property type="match status" value="1"/>
</dbReference>
<evidence type="ECO:0000256" key="9">
    <source>
        <dbReference type="ARBA" id="ARBA00023027"/>
    </source>
</evidence>
<dbReference type="GO" id="GO:0009435">
    <property type="term" value="P:NAD+ biosynthetic process"/>
    <property type="evidence" value="ECO:0007669"/>
    <property type="project" value="UniProtKB-UniRule"/>
</dbReference>
<evidence type="ECO:0000256" key="11">
    <source>
        <dbReference type="HAMAP-Rule" id="MF_00244"/>
    </source>
</evidence>
<dbReference type="InterPro" id="IPR014729">
    <property type="entry name" value="Rossmann-like_a/b/a_fold"/>
</dbReference>
<dbReference type="PANTHER" id="PTHR39321">
    <property type="entry name" value="NICOTINATE-NUCLEOTIDE ADENYLYLTRANSFERASE-RELATED"/>
    <property type="match status" value="1"/>
</dbReference>
<dbReference type="Pfam" id="PF01467">
    <property type="entry name" value="CTP_transf_like"/>
    <property type="match status" value="1"/>
</dbReference>
<keyword evidence="5 11" id="KW-0808">Transferase</keyword>
<name>C0QLF2_DESAH</name>
<keyword evidence="14" id="KW-1185">Reference proteome</keyword>
<dbReference type="OrthoDB" id="5295945at2"/>
<dbReference type="HOGENOM" id="CLU_069765_1_1_7"/>
<keyword evidence="6 11" id="KW-0548">Nucleotidyltransferase</keyword>
<dbReference type="EMBL" id="CP001087">
    <property type="protein sequence ID" value="ACN16256.1"/>
    <property type="molecule type" value="Genomic_DNA"/>
</dbReference>
<dbReference type="GO" id="GO:0005524">
    <property type="term" value="F:ATP binding"/>
    <property type="evidence" value="ECO:0007669"/>
    <property type="project" value="UniProtKB-KW"/>
</dbReference>
<dbReference type="SUPFAM" id="SSF52374">
    <property type="entry name" value="Nucleotidylyl transferase"/>
    <property type="match status" value="1"/>
</dbReference>
<sequence>MIQGLFGGTFNPLHRGHLTVILHVKKAFNLDTIHLIPSAIPPHKSTTNLAPARERFEMVRQSVSTIKGLVASDVEIVRKGPSFTIDTVNHFINTLVPGDDLRLIVGSDAFFEMDTWKKGRELFSLISTIVMIRPGEKKQAKDVASFLQDVISKNYRPVNGEDLFSDPISDSGVKPVYVCKVPEIDISSTLIRQRVKRHLPVAPLVPQPVEEIISQKGLYL</sequence>
<comment type="catalytic activity">
    <reaction evidence="10 11">
        <text>nicotinate beta-D-ribonucleotide + ATP + H(+) = deamido-NAD(+) + diphosphate</text>
        <dbReference type="Rhea" id="RHEA:22860"/>
        <dbReference type="ChEBI" id="CHEBI:15378"/>
        <dbReference type="ChEBI" id="CHEBI:30616"/>
        <dbReference type="ChEBI" id="CHEBI:33019"/>
        <dbReference type="ChEBI" id="CHEBI:57502"/>
        <dbReference type="ChEBI" id="CHEBI:58437"/>
        <dbReference type="EC" id="2.7.7.18"/>
    </reaction>
</comment>
<dbReference type="AlphaFoldDB" id="C0QLF2"/>
<comment type="function">
    <text evidence="1 11">Catalyzes the reversible adenylation of nicotinate mononucleotide (NaMN) to nicotinic acid adenine dinucleotide (NaAD).</text>
</comment>